<sequence length="173" mass="17441">MRAILALSLLLAGCSAQAPADNGAAGGASDLETAAIAAGAIPDPRTAPIEGLYERSGDGGPDRVCLLRDGGESYRIGIDVMFGDETECLARGNAVRNGERVSITLAGKGECRIEARFDGREIALPGSVPDGCAAYCTRRGSLAGFALGQSSASRADAASVVARDGALLCEGPA</sequence>
<dbReference type="RefSeq" id="WP_222988079.1">
    <property type="nucleotide sequence ID" value="NZ_JAINVV010000001.1"/>
</dbReference>
<gene>
    <name evidence="2" type="ORF">K7G82_01700</name>
</gene>
<organism evidence="2 3">
    <name type="scientific">Sphingomonas colocasiae</name>
    <dbReference type="NCBI Taxonomy" id="1848973"/>
    <lineage>
        <taxon>Bacteria</taxon>
        <taxon>Pseudomonadati</taxon>
        <taxon>Pseudomonadota</taxon>
        <taxon>Alphaproteobacteria</taxon>
        <taxon>Sphingomonadales</taxon>
        <taxon>Sphingomonadaceae</taxon>
        <taxon>Sphingomonas</taxon>
    </lineage>
</organism>
<evidence type="ECO:0000256" key="1">
    <source>
        <dbReference type="SAM" id="SignalP"/>
    </source>
</evidence>
<evidence type="ECO:0000313" key="2">
    <source>
        <dbReference type="EMBL" id="MBY8820985.1"/>
    </source>
</evidence>
<keyword evidence="3" id="KW-1185">Reference proteome</keyword>
<proteinExistence type="predicted"/>
<evidence type="ECO:0008006" key="4">
    <source>
        <dbReference type="Google" id="ProtNLM"/>
    </source>
</evidence>
<protein>
    <recommendedName>
        <fullName evidence="4">DUF3617 family protein</fullName>
    </recommendedName>
</protein>
<accession>A0ABS7PI57</accession>
<reference evidence="2 3" key="1">
    <citation type="submission" date="2021-08" db="EMBL/GenBank/DDBJ databases">
        <authorList>
            <person name="Tuo L."/>
        </authorList>
    </citation>
    <scope>NUCLEOTIDE SEQUENCE [LARGE SCALE GENOMIC DNA]</scope>
    <source>
        <strain evidence="2 3">JCM 31229</strain>
    </source>
</reference>
<feature type="signal peptide" evidence="1">
    <location>
        <begin position="1"/>
        <end position="20"/>
    </location>
</feature>
<keyword evidence="1" id="KW-0732">Signal</keyword>
<name>A0ABS7PI57_9SPHN</name>
<feature type="chain" id="PRO_5046111892" description="DUF3617 family protein" evidence="1">
    <location>
        <begin position="21"/>
        <end position="173"/>
    </location>
</feature>
<dbReference type="Proteomes" id="UP000706039">
    <property type="component" value="Unassembled WGS sequence"/>
</dbReference>
<dbReference type="EMBL" id="JAINVV010000001">
    <property type="protein sequence ID" value="MBY8820985.1"/>
    <property type="molecule type" value="Genomic_DNA"/>
</dbReference>
<comment type="caution">
    <text evidence="2">The sequence shown here is derived from an EMBL/GenBank/DDBJ whole genome shotgun (WGS) entry which is preliminary data.</text>
</comment>
<evidence type="ECO:0000313" key="3">
    <source>
        <dbReference type="Proteomes" id="UP000706039"/>
    </source>
</evidence>